<gene>
    <name evidence="1" type="ORF">E2C01_045096</name>
</gene>
<protein>
    <submittedName>
        <fullName evidence="1">Uncharacterized protein</fullName>
    </submittedName>
</protein>
<proteinExistence type="predicted"/>
<keyword evidence="2" id="KW-1185">Reference proteome</keyword>
<organism evidence="1 2">
    <name type="scientific">Portunus trituberculatus</name>
    <name type="common">Swimming crab</name>
    <name type="synonym">Neptunus trituberculatus</name>
    <dbReference type="NCBI Taxonomy" id="210409"/>
    <lineage>
        <taxon>Eukaryota</taxon>
        <taxon>Metazoa</taxon>
        <taxon>Ecdysozoa</taxon>
        <taxon>Arthropoda</taxon>
        <taxon>Crustacea</taxon>
        <taxon>Multicrustacea</taxon>
        <taxon>Malacostraca</taxon>
        <taxon>Eumalacostraca</taxon>
        <taxon>Eucarida</taxon>
        <taxon>Decapoda</taxon>
        <taxon>Pleocyemata</taxon>
        <taxon>Brachyura</taxon>
        <taxon>Eubrachyura</taxon>
        <taxon>Portunoidea</taxon>
        <taxon>Portunidae</taxon>
        <taxon>Portuninae</taxon>
        <taxon>Portunus</taxon>
    </lineage>
</organism>
<evidence type="ECO:0000313" key="2">
    <source>
        <dbReference type="Proteomes" id="UP000324222"/>
    </source>
</evidence>
<accession>A0A5B7G1W4</accession>
<dbReference type="AlphaFoldDB" id="A0A5B7G1W4"/>
<name>A0A5B7G1W4_PORTR</name>
<sequence length="65" mass="7758">MDDLAMSSPTLRDMMLHSERLHHIVFFLTPEYSIVGWQDRVWFLVVRSLRLSPSRYVNASSRYSR</sequence>
<evidence type="ECO:0000313" key="1">
    <source>
        <dbReference type="EMBL" id="MPC51253.1"/>
    </source>
</evidence>
<dbReference type="Proteomes" id="UP000324222">
    <property type="component" value="Unassembled WGS sequence"/>
</dbReference>
<dbReference type="EMBL" id="VSRR010010057">
    <property type="protein sequence ID" value="MPC51253.1"/>
    <property type="molecule type" value="Genomic_DNA"/>
</dbReference>
<reference evidence="1 2" key="1">
    <citation type="submission" date="2019-05" db="EMBL/GenBank/DDBJ databases">
        <title>Another draft genome of Portunus trituberculatus and its Hox gene families provides insights of decapod evolution.</title>
        <authorList>
            <person name="Jeong J.-H."/>
            <person name="Song I."/>
            <person name="Kim S."/>
            <person name="Choi T."/>
            <person name="Kim D."/>
            <person name="Ryu S."/>
            <person name="Kim W."/>
        </authorList>
    </citation>
    <scope>NUCLEOTIDE SEQUENCE [LARGE SCALE GENOMIC DNA]</scope>
    <source>
        <tissue evidence="1">Muscle</tissue>
    </source>
</reference>
<comment type="caution">
    <text evidence="1">The sequence shown here is derived from an EMBL/GenBank/DDBJ whole genome shotgun (WGS) entry which is preliminary data.</text>
</comment>